<dbReference type="OrthoDB" id="10661461at2759"/>
<evidence type="ECO:0000313" key="3">
    <source>
        <dbReference type="Proteomes" id="UP000070121"/>
    </source>
</evidence>
<reference evidence="2 3" key="1">
    <citation type="submission" date="2014-02" db="EMBL/GenBank/DDBJ databases">
        <title>The genome sequence of Colletotrichum salicis CBS 607.94.</title>
        <authorList>
            <person name="Baroncelli R."/>
            <person name="Thon M.R."/>
        </authorList>
    </citation>
    <scope>NUCLEOTIDE SEQUENCE [LARGE SCALE GENOMIC DNA]</scope>
    <source>
        <strain evidence="2 3">CBS 607.94</strain>
    </source>
</reference>
<keyword evidence="3" id="KW-1185">Reference proteome</keyword>
<feature type="region of interest" description="Disordered" evidence="1">
    <location>
        <begin position="205"/>
        <end position="225"/>
    </location>
</feature>
<dbReference type="AlphaFoldDB" id="A0A135UKT8"/>
<evidence type="ECO:0000313" key="2">
    <source>
        <dbReference type="EMBL" id="KXH61008.1"/>
    </source>
</evidence>
<evidence type="ECO:0000256" key="1">
    <source>
        <dbReference type="SAM" id="MobiDB-lite"/>
    </source>
</evidence>
<dbReference type="EMBL" id="JFFI01001329">
    <property type="protein sequence ID" value="KXH61008.1"/>
    <property type="molecule type" value="Genomic_DNA"/>
</dbReference>
<protein>
    <submittedName>
        <fullName evidence="2">Uncharacterized protein</fullName>
    </submittedName>
</protein>
<sequence>MTDPSPGNADPAPVIHQLLDVVKRFHSPATGASAWNTRAPLLAGGQPGEGHIPRRFVPLLERVREAATFPSTAATTEGSRLDMSTRACRAPEDMICGGRTSPPELLAWSTAESGRGAPSRQLGLPIPSISQLSWAETDCAPYRVILILISGVSHDQGRSLWNDDVYVEFGDEDGEPAELHYCSFLSWSQAFLPWATKISNDELSKRWDSPQRGTEGLRSPTDSHALGSMVTSGTYRSRWHRAWFLPLARGERGRVYS</sequence>
<gene>
    <name evidence="2" type="ORF">CSAL01_12511</name>
</gene>
<accession>A0A135UKT8</accession>
<dbReference type="Proteomes" id="UP000070121">
    <property type="component" value="Unassembled WGS sequence"/>
</dbReference>
<proteinExistence type="predicted"/>
<organism evidence="2 3">
    <name type="scientific">Colletotrichum salicis</name>
    <dbReference type="NCBI Taxonomy" id="1209931"/>
    <lineage>
        <taxon>Eukaryota</taxon>
        <taxon>Fungi</taxon>
        <taxon>Dikarya</taxon>
        <taxon>Ascomycota</taxon>
        <taxon>Pezizomycotina</taxon>
        <taxon>Sordariomycetes</taxon>
        <taxon>Hypocreomycetidae</taxon>
        <taxon>Glomerellales</taxon>
        <taxon>Glomerellaceae</taxon>
        <taxon>Colletotrichum</taxon>
        <taxon>Colletotrichum acutatum species complex</taxon>
    </lineage>
</organism>
<comment type="caution">
    <text evidence="2">The sequence shown here is derived from an EMBL/GenBank/DDBJ whole genome shotgun (WGS) entry which is preliminary data.</text>
</comment>
<name>A0A135UKT8_9PEZI</name>